<evidence type="ECO:0000313" key="3">
    <source>
        <dbReference type="Proteomes" id="UP001642484"/>
    </source>
</evidence>
<dbReference type="Proteomes" id="UP001642484">
    <property type="component" value="Unassembled WGS sequence"/>
</dbReference>
<proteinExistence type="predicted"/>
<comment type="caution">
    <text evidence="2">The sequence shown here is derived from an EMBL/GenBank/DDBJ whole genome shotgun (WGS) entry which is preliminary data.</text>
</comment>
<reference evidence="2 3" key="1">
    <citation type="submission" date="2024-02" db="EMBL/GenBank/DDBJ databases">
        <authorList>
            <person name="Chen Y."/>
            <person name="Shah S."/>
            <person name="Dougan E. K."/>
            <person name="Thang M."/>
            <person name="Chan C."/>
        </authorList>
    </citation>
    <scope>NUCLEOTIDE SEQUENCE [LARGE SCALE GENOMIC DNA]</scope>
</reference>
<feature type="chain" id="PRO_5045707837" evidence="1">
    <location>
        <begin position="19"/>
        <end position="114"/>
    </location>
</feature>
<feature type="signal peptide" evidence="1">
    <location>
        <begin position="1"/>
        <end position="18"/>
    </location>
</feature>
<evidence type="ECO:0000313" key="2">
    <source>
        <dbReference type="EMBL" id="CAK9077375.1"/>
    </source>
</evidence>
<accession>A0ABP0PRM8</accession>
<protein>
    <submittedName>
        <fullName evidence="2">Uncharacterized protein</fullName>
    </submittedName>
</protein>
<keyword evidence="1" id="KW-0732">Signal</keyword>
<dbReference type="EMBL" id="CAXAMN010023393">
    <property type="protein sequence ID" value="CAK9077375.1"/>
    <property type="molecule type" value="Genomic_DNA"/>
</dbReference>
<evidence type="ECO:0000256" key="1">
    <source>
        <dbReference type="SAM" id="SignalP"/>
    </source>
</evidence>
<keyword evidence="3" id="KW-1185">Reference proteome</keyword>
<sequence length="114" mass="13278">HHMSLGFDSWFLLTVIWLKLDNYDLVPVLEQVVKFIRLHTMHQGFCSWGNFHANDPQWRQSTFEVLWVHFHQKPWPTQEVLASRACLECVCPLHHPWQAHAGASALSCLMLSST</sequence>
<organism evidence="2 3">
    <name type="scientific">Durusdinium trenchii</name>
    <dbReference type="NCBI Taxonomy" id="1381693"/>
    <lineage>
        <taxon>Eukaryota</taxon>
        <taxon>Sar</taxon>
        <taxon>Alveolata</taxon>
        <taxon>Dinophyceae</taxon>
        <taxon>Suessiales</taxon>
        <taxon>Symbiodiniaceae</taxon>
        <taxon>Durusdinium</taxon>
    </lineage>
</organism>
<feature type="non-terminal residue" evidence="2">
    <location>
        <position position="1"/>
    </location>
</feature>
<name>A0ABP0PRM8_9DINO</name>
<gene>
    <name evidence="2" type="ORF">CCMP2556_LOCUS38148</name>
</gene>